<evidence type="ECO:0000259" key="1">
    <source>
        <dbReference type="Pfam" id="PF13088"/>
    </source>
</evidence>
<dbReference type="EMBL" id="AP026709">
    <property type="protein sequence ID" value="BDQ38802.1"/>
    <property type="molecule type" value="Genomic_DNA"/>
</dbReference>
<feature type="domain" description="Sialidase" evidence="1">
    <location>
        <begin position="27"/>
        <end position="247"/>
    </location>
</feature>
<reference evidence="2 3" key="1">
    <citation type="submission" date="2022-08" db="EMBL/GenBank/DDBJ databases">
        <title>Genome Sequence of the sulphate-reducing bacterium, Pseudodesulfovibrio sp. SYK.</title>
        <authorList>
            <person name="Kondo R."/>
            <person name="Kataoka T."/>
        </authorList>
    </citation>
    <scope>NUCLEOTIDE SEQUENCE [LARGE SCALE GENOMIC DNA]</scope>
    <source>
        <strain evidence="2 3">SYK</strain>
    </source>
</reference>
<accession>A0ABN6S684</accession>
<dbReference type="Gene3D" id="2.120.10.10">
    <property type="match status" value="1"/>
</dbReference>
<dbReference type="RefSeq" id="WP_281761294.1">
    <property type="nucleotide sequence ID" value="NZ_AP026709.1"/>
</dbReference>
<keyword evidence="3" id="KW-1185">Reference proteome</keyword>
<dbReference type="InterPro" id="IPR036278">
    <property type="entry name" value="Sialidase_sf"/>
</dbReference>
<dbReference type="Proteomes" id="UP001317742">
    <property type="component" value="Chromosome"/>
</dbReference>
<evidence type="ECO:0000313" key="2">
    <source>
        <dbReference type="EMBL" id="BDQ38802.1"/>
    </source>
</evidence>
<proteinExistence type="predicted"/>
<dbReference type="CDD" id="cd15482">
    <property type="entry name" value="Sialidase_non-viral"/>
    <property type="match status" value="1"/>
</dbReference>
<dbReference type="InterPro" id="IPR011040">
    <property type="entry name" value="Sialidase"/>
</dbReference>
<name>A0ABN6S684_9BACT</name>
<evidence type="ECO:0000313" key="3">
    <source>
        <dbReference type="Proteomes" id="UP001317742"/>
    </source>
</evidence>
<dbReference type="SUPFAM" id="SSF50939">
    <property type="entry name" value="Sialidases"/>
    <property type="match status" value="1"/>
</dbReference>
<organism evidence="2 3">
    <name type="scientific">Pseudodesulfovibrio nedwellii</name>
    <dbReference type="NCBI Taxonomy" id="2973072"/>
    <lineage>
        <taxon>Bacteria</taxon>
        <taxon>Pseudomonadati</taxon>
        <taxon>Thermodesulfobacteriota</taxon>
        <taxon>Desulfovibrionia</taxon>
        <taxon>Desulfovibrionales</taxon>
        <taxon>Desulfovibrionaceae</taxon>
    </lineage>
</organism>
<protein>
    <recommendedName>
        <fullName evidence="1">Sialidase domain-containing protein</fullName>
    </recommendedName>
</protein>
<gene>
    <name evidence="2" type="ORF">SYK_31620</name>
</gene>
<dbReference type="Pfam" id="PF13088">
    <property type="entry name" value="BNR_2"/>
    <property type="match status" value="1"/>
</dbReference>
<sequence>MPSLSDDPTRHVVIDRRPGRYIAFPDVIRTGKESLVVAYNEADKHVRPTSRVLVVKTSRDNGKTWSEPIYLDSPTSHCPRLYMASDNELIISDSSRIFHRSLNNGRSWIPFPTTGLTHDMHDRIMSLDNNVLLTTGHRHLGSEEHPAIRQPPTQQMIFRSKDHGLNWATHSILAEHRNLVLCEASMTRLPNGCILALMRENSFVFEPMYCSISTDNGASWSAPVDTPLMGHRPTMGLLPDGRLLVTYRNVGPDWGTSAWSGTVNELMSGFRVHGLAADLNNPTFTQDGMRIHNTPGSESVVRYALRPMTDPRTATATLEAEVRVDTADTNGCGIRFGTWWRLTPGNITPDAKESFSTPLPTGQFNRIRFHYADGVVTLHVNDTKAAAISVDPDHAETRPIMFGAPYPFEDNGVDCIWRRVNLNIMEPAYERKYTWHWKAENGLPDHWVRDHVLELRNDRHAAAPDFGYSGWTRLKDGTFFCAYHHGGGTKAEYEPLHSSHIAGTWFTLDDFTTD</sequence>